<dbReference type="Pfam" id="PF13489">
    <property type="entry name" value="Methyltransf_23"/>
    <property type="match status" value="1"/>
</dbReference>
<dbReference type="GO" id="GO:0008168">
    <property type="term" value="F:methyltransferase activity"/>
    <property type="evidence" value="ECO:0007669"/>
    <property type="project" value="UniProtKB-KW"/>
</dbReference>
<organism evidence="2 3">
    <name type="scientific">Luteimonas colneyensis</name>
    <dbReference type="NCBI Taxonomy" id="2762230"/>
    <lineage>
        <taxon>Bacteria</taxon>
        <taxon>Pseudomonadati</taxon>
        <taxon>Pseudomonadota</taxon>
        <taxon>Gammaproteobacteria</taxon>
        <taxon>Lysobacterales</taxon>
        <taxon>Lysobacteraceae</taxon>
        <taxon>Luteimonas</taxon>
    </lineage>
</organism>
<dbReference type="EMBL" id="JACSQJ010000006">
    <property type="protein sequence ID" value="MBD7988522.1"/>
    <property type="molecule type" value="Genomic_DNA"/>
</dbReference>
<name>A0ABR8UKG0_9GAMM</name>
<dbReference type="GO" id="GO:0032259">
    <property type="term" value="P:methylation"/>
    <property type="evidence" value="ECO:0007669"/>
    <property type="project" value="UniProtKB-KW"/>
</dbReference>
<comment type="caution">
    <text evidence="2">The sequence shown here is derived from an EMBL/GenBank/DDBJ whole genome shotgun (WGS) entry which is preliminary data.</text>
</comment>
<dbReference type="RefSeq" id="WP_191729721.1">
    <property type="nucleotide sequence ID" value="NZ_JACSQJ010000006.1"/>
</dbReference>
<protein>
    <submittedName>
        <fullName evidence="2">Class I SAM-dependent methyltransferase</fullName>
    </submittedName>
</protein>
<evidence type="ECO:0000313" key="3">
    <source>
        <dbReference type="Proteomes" id="UP000647183"/>
    </source>
</evidence>
<keyword evidence="3" id="KW-1185">Reference proteome</keyword>
<keyword evidence="2" id="KW-0808">Transferase</keyword>
<gene>
    <name evidence="2" type="ORF">H9645_10845</name>
</gene>
<dbReference type="PANTHER" id="PTHR43861:SF6">
    <property type="entry name" value="METHYLTRANSFERASE TYPE 11"/>
    <property type="match status" value="1"/>
</dbReference>
<feature type="region of interest" description="Disordered" evidence="1">
    <location>
        <begin position="197"/>
        <end position="216"/>
    </location>
</feature>
<accession>A0ABR8UKG0</accession>
<reference evidence="2 3" key="1">
    <citation type="submission" date="2020-08" db="EMBL/GenBank/DDBJ databases">
        <title>A Genomic Blueprint of the Chicken Gut Microbiome.</title>
        <authorList>
            <person name="Gilroy R."/>
            <person name="Ravi A."/>
            <person name="Getino M."/>
            <person name="Pursley I."/>
            <person name="Horton D.L."/>
            <person name="Alikhan N.-F."/>
            <person name="Baker D."/>
            <person name="Gharbi K."/>
            <person name="Hall N."/>
            <person name="Watson M."/>
            <person name="Adriaenssens E.M."/>
            <person name="Foster-Nyarko E."/>
            <person name="Jarju S."/>
            <person name="Secka A."/>
            <person name="Antonio M."/>
            <person name="Oren A."/>
            <person name="Chaudhuri R."/>
            <person name="La Ragione R.M."/>
            <person name="Hildebrand F."/>
            <person name="Pallen M.J."/>
        </authorList>
    </citation>
    <scope>NUCLEOTIDE SEQUENCE [LARGE SCALE GENOMIC DNA]</scope>
    <source>
        <strain evidence="2 3">Sa2BVA3</strain>
    </source>
</reference>
<dbReference type="Proteomes" id="UP000647183">
    <property type="component" value="Unassembled WGS sequence"/>
</dbReference>
<dbReference type="CDD" id="cd02440">
    <property type="entry name" value="AdoMet_MTases"/>
    <property type="match status" value="1"/>
</dbReference>
<dbReference type="SUPFAM" id="SSF53335">
    <property type="entry name" value="S-adenosyl-L-methionine-dependent methyltransferases"/>
    <property type="match status" value="1"/>
</dbReference>
<keyword evidence="2" id="KW-0489">Methyltransferase</keyword>
<sequence>MKTYGILGPAAPEAGWVPAPRYLLRRARILRRLEGLAPTEALEIGCGAGVLLHELTARGFRCTALESSPDARRLAGQLAADAGIDIRFTEAPGADWTGRFPLLMAFEVLEHIEHDREALLAWRSWMPAGGTLLLSVPAHMSKWNPSDVWAGHFRRYERAQLAALLRESGFEPEAIECYGFPLATVSEKLTAGRYARASKPGDDATVEGKQANSHRSGIDRGHVMKWFPLINNPLGKAAIGMAELAQRPFLSTELGNGYLVLAEAR</sequence>
<dbReference type="Gene3D" id="3.40.50.150">
    <property type="entry name" value="Vaccinia Virus protein VP39"/>
    <property type="match status" value="1"/>
</dbReference>
<proteinExistence type="predicted"/>
<evidence type="ECO:0000313" key="2">
    <source>
        <dbReference type="EMBL" id="MBD7988522.1"/>
    </source>
</evidence>
<evidence type="ECO:0000256" key="1">
    <source>
        <dbReference type="SAM" id="MobiDB-lite"/>
    </source>
</evidence>
<dbReference type="InterPro" id="IPR029063">
    <property type="entry name" value="SAM-dependent_MTases_sf"/>
</dbReference>
<dbReference type="PANTHER" id="PTHR43861">
    <property type="entry name" value="TRANS-ACONITATE 2-METHYLTRANSFERASE-RELATED"/>
    <property type="match status" value="1"/>
</dbReference>